<evidence type="ECO:0000313" key="2">
    <source>
        <dbReference type="EMBL" id="KAJ5216166.1"/>
    </source>
</evidence>
<gene>
    <name evidence="2" type="ORF">N7498_002573</name>
</gene>
<reference evidence="2" key="1">
    <citation type="submission" date="2022-12" db="EMBL/GenBank/DDBJ databases">
        <authorList>
            <person name="Petersen C."/>
        </authorList>
    </citation>
    <scope>NUCLEOTIDE SEQUENCE</scope>
    <source>
        <strain evidence="2">IBT 15544</strain>
    </source>
</reference>
<feature type="transmembrane region" description="Helical" evidence="1">
    <location>
        <begin position="105"/>
        <end position="124"/>
    </location>
</feature>
<keyword evidence="1" id="KW-1133">Transmembrane helix</keyword>
<sequence length="306" mass="35191">MPDTGRPTDPDGLVLEAWGQGLMLGSLLIMAAITVCNMKKHILLHKLILAELVLAMANGTFIFPHAPVYGWYQSATAIGLNVSWALHNVIAWMKNRPFLSRRFSMFYIITVMLCWPYWVVEIYANFTYFNNINTIFLKTRPLEPLFRDPWWVFTTISLFWTIKREYNFGLWELVQISPRFGVMLISMCLSIGFIVVDLLSVLNVFNDSLPTGIEPFWKLSFIFKCLCDTVILDDFKTALDLMRSYWLRKQASGEILLTKPNERSPFPRRGAAIDDIEVAGRPVVAHDIVRSDKSFSVPRVVLRENV</sequence>
<feature type="transmembrane region" description="Helical" evidence="1">
    <location>
        <begin position="17"/>
        <end position="35"/>
    </location>
</feature>
<protein>
    <submittedName>
        <fullName evidence="2">Uncharacterized protein</fullName>
    </submittedName>
</protein>
<dbReference type="PANTHER" id="PTHR42029">
    <property type="entry name" value="AN04G07800"/>
    <property type="match status" value="1"/>
</dbReference>
<dbReference type="AlphaFoldDB" id="A0A9W9NAF4"/>
<evidence type="ECO:0000256" key="1">
    <source>
        <dbReference type="SAM" id="Phobius"/>
    </source>
</evidence>
<feature type="transmembrane region" description="Helical" evidence="1">
    <location>
        <begin position="71"/>
        <end position="93"/>
    </location>
</feature>
<keyword evidence="1" id="KW-0472">Membrane</keyword>
<dbReference type="RefSeq" id="XP_058311979.1">
    <property type="nucleotide sequence ID" value="XM_058449635.1"/>
</dbReference>
<dbReference type="Proteomes" id="UP001150904">
    <property type="component" value="Unassembled WGS sequence"/>
</dbReference>
<keyword evidence="1" id="KW-0812">Transmembrane</keyword>
<name>A0A9W9NAF4_9EURO</name>
<evidence type="ECO:0000313" key="3">
    <source>
        <dbReference type="Proteomes" id="UP001150904"/>
    </source>
</evidence>
<proteinExistence type="predicted"/>
<dbReference type="GeneID" id="83176936"/>
<organism evidence="2 3">
    <name type="scientific">Penicillium cinerascens</name>
    <dbReference type="NCBI Taxonomy" id="70096"/>
    <lineage>
        <taxon>Eukaryota</taxon>
        <taxon>Fungi</taxon>
        <taxon>Dikarya</taxon>
        <taxon>Ascomycota</taxon>
        <taxon>Pezizomycotina</taxon>
        <taxon>Eurotiomycetes</taxon>
        <taxon>Eurotiomycetidae</taxon>
        <taxon>Eurotiales</taxon>
        <taxon>Aspergillaceae</taxon>
        <taxon>Penicillium</taxon>
    </lineage>
</organism>
<reference evidence="2" key="2">
    <citation type="journal article" date="2023" name="IMA Fungus">
        <title>Comparative genomic study of the Penicillium genus elucidates a diverse pangenome and 15 lateral gene transfer events.</title>
        <authorList>
            <person name="Petersen C."/>
            <person name="Sorensen T."/>
            <person name="Nielsen M.R."/>
            <person name="Sondergaard T.E."/>
            <person name="Sorensen J.L."/>
            <person name="Fitzpatrick D.A."/>
            <person name="Frisvad J.C."/>
            <person name="Nielsen K.L."/>
        </authorList>
    </citation>
    <scope>NUCLEOTIDE SEQUENCE</scope>
    <source>
        <strain evidence="2">IBT 15544</strain>
    </source>
</reference>
<feature type="transmembrane region" description="Helical" evidence="1">
    <location>
        <begin position="182"/>
        <end position="205"/>
    </location>
</feature>
<feature type="transmembrane region" description="Helical" evidence="1">
    <location>
        <begin position="47"/>
        <end position="65"/>
    </location>
</feature>
<dbReference type="EMBL" id="JAPQKR010000005">
    <property type="protein sequence ID" value="KAJ5216166.1"/>
    <property type="molecule type" value="Genomic_DNA"/>
</dbReference>
<dbReference type="PANTHER" id="PTHR42029:SF3">
    <property type="entry name" value="AN04G07800"/>
    <property type="match status" value="1"/>
</dbReference>
<dbReference type="OrthoDB" id="5420247at2759"/>
<comment type="caution">
    <text evidence="2">The sequence shown here is derived from an EMBL/GenBank/DDBJ whole genome shotgun (WGS) entry which is preliminary data.</text>
</comment>
<accession>A0A9W9NAF4</accession>
<keyword evidence="3" id="KW-1185">Reference proteome</keyword>